<organism evidence="11 12">
    <name type="scientific">Desulfofundulus australicus DSM 11792</name>
    <dbReference type="NCBI Taxonomy" id="1121425"/>
    <lineage>
        <taxon>Bacteria</taxon>
        <taxon>Bacillati</taxon>
        <taxon>Bacillota</taxon>
        <taxon>Clostridia</taxon>
        <taxon>Eubacteriales</taxon>
        <taxon>Peptococcaceae</taxon>
        <taxon>Desulfofundulus</taxon>
    </lineage>
</organism>
<dbReference type="PROSITE" id="PS50084">
    <property type="entry name" value="KH_TYPE_1"/>
    <property type="match status" value="1"/>
</dbReference>
<dbReference type="InterPro" id="IPR012340">
    <property type="entry name" value="NA-bd_OB-fold"/>
</dbReference>
<keyword evidence="12" id="KW-1185">Reference proteome</keyword>
<dbReference type="Gene3D" id="3.30.1370.10">
    <property type="entry name" value="K Homology domain, type 1"/>
    <property type="match status" value="1"/>
</dbReference>
<dbReference type="GO" id="GO:0006402">
    <property type="term" value="P:mRNA catabolic process"/>
    <property type="evidence" value="ECO:0007669"/>
    <property type="project" value="UniProtKB-UniRule"/>
</dbReference>
<comment type="subcellular location">
    <subcellularLocation>
        <location evidence="8">Cytoplasm</location>
    </subcellularLocation>
</comment>
<accession>A0A1M4UNP6</accession>
<dbReference type="InterPro" id="IPR027408">
    <property type="entry name" value="PNPase/RNase_PH_dom_sf"/>
</dbReference>
<dbReference type="OrthoDB" id="9804305at2"/>
<dbReference type="InterPro" id="IPR015847">
    <property type="entry name" value="ExoRNase_PH_dom2"/>
</dbReference>
<dbReference type="CDD" id="cd02393">
    <property type="entry name" value="KH-I_PNPase"/>
    <property type="match status" value="1"/>
</dbReference>
<dbReference type="AlphaFoldDB" id="A0A1M4UNP6"/>
<name>A0A1M4UNP6_9FIRM</name>
<dbReference type="GO" id="GO:0004654">
    <property type="term" value="F:polyribonucleotide nucleotidyltransferase activity"/>
    <property type="evidence" value="ECO:0007669"/>
    <property type="project" value="UniProtKB-UniRule"/>
</dbReference>
<dbReference type="EMBL" id="FQUW01000007">
    <property type="protein sequence ID" value="SHE58314.1"/>
    <property type="molecule type" value="Genomic_DNA"/>
</dbReference>
<dbReference type="EC" id="2.7.7.8" evidence="8"/>
<dbReference type="HAMAP" id="MF_01595">
    <property type="entry name" value="PNPase"/>
    <property type="match status" value="1"/>
</dbReference>
<dbReference type="FunFam" id="3.30.1370.10:FF:000001">
    <property type="entry name" value="Polyribonucleotide nucleotidyltransferase"/>
    <property type="match status" value="1"/>
</dbReference>
<dbReference type="SMART" id="SM00316">
    <property type="entry name" value="S1"/>
    <property type="match status" value="1"/>
</dbReference>
<dbReference type="GO" id="GO:0003723">
    <property type="term" value="F:RNA binding"/>
    <property type="evidence" value="ECO:0007669"/>
    <property type="project" value="UniProtKB-UniRule"/>
</dbReference>
<dbReference type="InterPro" id="IPR001247">
    <property type="entry name" value="ExoRNase_PH_dom1"/>
</dbReference>
<dbReference type="SUPFAM" id="SSF50249">
    <property type="entry name" value="Nucleic acid-binding proteins"/>
    <property type="match status" value="1"/>
</dbReference>
<dbReference type="InterPro" id="IPR036345">
    <property type="entry name" value="ExoRNase_PH_dom2_sf"/>
</dbReference>
<dbReference type="PANTHER" id="PTHR11252">
    <property type="entry name" value="POLYRIBONUCLEOTIDE NUCLEOTIDYLTRANSFERASE"/>
    <property type="match status" value="1"/>
</dbReference>
<dbReference type="PIRSF" id="PIRSF005499">
    <property type="entry name" value="PNPase"/>
    <property type="match status" value="1"/>
</dbReference>
<feature type="region of interest" description="Disordered" evidence="9">
    <location>
        <begin position="703"/>
        <end position="731"/>
    </location>
</feature>
<dbReference type="InterPro" id="IPR015848">
    <property type="entry name" value="PNPase_PH_RNA-bd_bac/org-type"/>
</dbReference>
<evidence type="ECO:0000313" key="12">
    <source>
        <dbReference type="Proteomes" id="UP000184196"/>
    </source>
</evidence>
<dbReference type="Pfam" id="PF00575">
    <property type="entry name" value="S1"/>
    <property type="match status" value="1"/>
</dbReference>
<dbReference type="SUPFAM" id="SSF54211">
    <property type="entry name" value="Ribosomal protein S5 domain 2-like"/>
    <property type="match status" value="2"/>
</dbReference>
<sequence>MSAKPILIKECEIGGRILKLETGRVAGQAGGAVLVRYGDTVVLVTATMSKTVREGIDFFPLTVDYEERLYAVGKIPGGFIKREGRPSEKAILSGRLIDRPIRPLFPKGCRNEVQVVATILSVDQDNAPEIAAMIGASAALHISEIPFQGPIGGVIVGLVEGEYVINPTLAQAEKSLMHLVVAGTRDAVMMVEAGAKEVPEDQVLGGIAFGHEKVKEIVKFIEEFREEALALGLAKEKVTPVLAEVDPQVEEAVSGPATEEMTAAIRQCIEQRMDKQTRDAFLEEVKNKLLESFRETFPEQEQSILAVIEAVEKKIMRRFVVEEGVRIDGRALNEIRPISVEAGILPRTHGSGLFTRGQTQVLSVVTLGPISDEQILDDLGIEETKRFMHHYNFPPYSTGETRPMRSPGRREIGHGALAERALEPVIPGEDTFPYTIRLVSEVLSSNGSTSMGSVCGSCVALMDAGIPIKAPVAGVAMGLIKEEDKVAILTDIQGIEDHLGDMDFKVAGTARGITALQMDIKIPGIDTEILGKALAQAREGRLYILNKILEVIPAPRPELSPYAPRIIHTVIDPDKIREVIGPGGKVIKKIIDETGVEIDIEDDGRVYIAAVDPAAARRALEIIENITKDVVVGEIYTGRVTRVTDFGAFVEVVPGVFGMPGKEGLVHISHLAHHRVNRVEDVVKEGDTIVVKAIGFDNQGRLKLSRKEALPPEPKESTPHHRRSKGRQGRH</sequence>
<dbReference type="NCBIfam" id="TIGR03591">
    <property type="entry name" value="polynuc_phos"/>
    <property type="match status" value="1"/>
</dbReference>
<dbReference type="Proteomes" id="UP000184196">
    <property type="component" value="Unassembled WGS sequence"/>
</dbReference>
<keyword evidence="2 8" id="KW-0963">Cytoplasm</keyword>
<dbReference type="FunFam" id="2.40.50.140:FF:000189">
    <property type="entry name" value="Polyribonucleotide nucleotidyltransferase, putative"/>
    <property type="match status" value="1"/>
</dbReference>
<dbReference type="InterPro" id="IPR003029">
    <property type="entry name" value="S1_domain"/>
</dbReference>
<feature type="compositionally biased region" description="Basic and acidic residues" evidence="9">
    <location>
        <begin position="705"/>
        <end position="719"/>
    </location>
</feature>
<dbReference type="CDD" id="cd04472">
    <property type="entry name" value="S1_PNPase"/>
    <property type="match status" value="1"/>
</dbReference>
<dbReference type="Gene3D" id="3.30.230.70">
    <property type="entry name" value="GHMP Kinase, N-terminal domain"/>
    <property type="match status" value="2"/>
</dbReference>
<dbReference type="SUPFAM" id="SSF46915">
    <property type="entry name" value="Polynucleotide phosphorylase/guanosine pentaphosphate synthase (PNPase/GPSI), domain 3"/>
    <property type="match status" value="1"/>
</dbReference>
<evidence type="ECO:0000256" key="9">
    <source>
        <dbReference type="SAM" id="MobiDB-lite"/>
    </source>
</evidence>
<dbReference type="FunFam" id="3.30.230.70:FF:000002">
    <property type="entry name" value="Polyribonucleotide nucleotidyltransferase"/>
    <property type="match status" value="1"/>
</dbReference>
<dbReference type="NCBIfam" id="NF008805">
    <property type="entry name" value="PRK11824.1"/>
    <property type="match status" value="1"/>
</dbReference>
<reference evidence="12" key="1">
    <citation type="submission" date="2016-11" db="EMBL/GenBank/DDBJ databases">
        <authorList>
            <person name="Varghese N."/>
            <person name="Submissions S."/>
        </authorList>
    </citation>
    <scope>NUCLEOTIDE SEQUENCE [LARGE SCALE GENOMIC DNA]</scope>
    <source>
        <strain evidence="12">DSM 11792</strain>
    </source>
</reference>
<keyword evidence="6 8" id="KW-0460">Magnesium</keyword>
<dbReference type="FunFam" id="3.30.230.70:FF:000001">
    <property type="entry name" value="Polyribonucleotide nucleotidyltransferase"/>
    <property type="match status" value="1"/>
</dbReference>
<evidence type="ECO:0000256" key="6">
    <source>
        <dbReference type="ARBA" id="ARBA00022842"/>
    </source>
</evidence>
<dbReference type="InterPro" id="IPR004088">
    <property type="entry name" value="KH_dom_type_1"/>
</dbReference>
<evidence type="ECO:0000256" key="1">
    <source>
        <dbReference type="ARBA" id="ARBA00007404"/>
    </source>
</evidence>
<dbReference type="GO" id="GO:0000175">
    <property type="term" value="F:3'-5'-RNA exonuclease activity"/>
    <property type="evidence" value="ECO:0007669"/>
    <property type="project" value="TreeGrafter"/>
</dbReference>
<feature type="binding site" evidence="8">
    <location>
        <position position="503"/>
    </location>
    <ligand>
        <name>Mg(2+)</name>
        <dbReference type="ChEBI" id="CHEBI:18420"/>
    </ligand>
</feature>
<proteinExistence type="inferred from homology"/>
<feature type="binding site" evidence="8">
    <location>
        <position position="497"/>
    </location>
    <ligand>
        <name>Mg(2+)</name>
        <dbReference type="ChEBI" id="CHEBI:18420"/>
    </ligand>
</feature>
<keyword evidence="7 8" id="KW-0694">RNA-binding</keyword>
<keyword evidence="5 8" id="KW-0479">Metal-binding</keyword>
<dbReference type="Pfam" id="PF03726">
    <property type="entry name" value="PNPase"/>
    <property type="match status" value="1"/>
</dbReference>
<comment type="function">
    <text evidence="8">Involved in mRNA degradation. Catalyzes the phosphorolysis of single-stranded polyribonucleotides processively in the 3'- to 5'-direction.</text>
</comment>
<evidence type="ECO:0000256" key="5">
    <source>
        <dbReference type="ARBA" id="ARBA00022723"/>
    </source>
</evidence>
<dbReference type="SUPFAM" id="SSF55666">
    <property type="entry name" value="Ribonuclease PH domain 2-like"/>
    <property type="match status" value="2"/>
</dbReference>
<dbReference type="GO" id="GO:0000287">
    <property type="term" value="F:magnesium ion binding"/>
    <property type="evidence" value="ECO:0007669"/>
    <property type="project" value="UniProtKB-UniRule"/>
</dbReference>
<evidence type="ECO:0000256" key="8">
    <source>
        <dbReference type="HAMAP-Rule" id="MF_01595"/>
    </source>
</evidence>
<dbReference type="PANTHER" id="PTHR11252:SF0">
    <property type="entry name" value="POLYRIBONUCLEOTIDE NUCLEOTIDYLTRANSFERASE 1, MITOCHONDRIAL"/>
    <property type="match status" value="1"/>
</dbReference>
<dbReference type="Gene3D" id="2.40.50.140">
    <property type="entry name" value="Nucleic acid-binding proteins"/>
    <property type="match status" value="1"/>
</dbReference>
<dbReference type="Pfam" id="PF00013">
    <property type="entry name" value="KH_1"/>
    <property type="match status" value="1"/>
</dbReference>
<evidence type="ECO:0000259" key="10">
    <source>
        <dbReference type="PROSITE" id="PS50126"/>
    </source>
</evidence>
<comment type="similarity">
    <text evidence="1 8">Belongs to the polyribonucleotide nucleotidyltransferase family.</text>
</comment>
<comment type="catalytic activity">
    <reaction evidence="8">
        <text>RNA(n+1) + phosphate = RNA(n) + a ribonucleoside 5'-diphosphate</text>
        <dbReference type="Rhea" id="RHEA:22096"/>
        <dbReference type="Rhea" id="RHEA-COMP:14527"/>
        <dbReference type="Rhea" id="RHEA-COMP:17342"/>
        <dbReference type="ChEBI" id="CHEBI:43474"/>
        <dbReference type="ChEBI" id="CHEBI:57930"/>
        <dbReference type="ChEBI" id="CHEBI:140395"/>
        <dbReference type="EC" id="2.7.7.8"/>
    </reaction>
</comment>
<dbReference type="InterPro" id="IPR012162">
    <property type="entry name" value="PNPase"/>
</dbReference>
<dbReference type="SMART" id="SM00322">
    <property type="entry name" value="KH"/>
    <property type="match status" value="1"/>
</dbReference>
<gene>
    <name evidence="8" type="primary">pnp</name>
    <name evidence="11" type="ORF">SAMN02745218_00523</name>
</gene>
<evidence type="ECO:0000256" key="7">
    <source>
        <dbReference type="ARBA" id="ARBA00022884"/>
    </source>
</evidence>
<dbReference type="SUPFAM" id="SSF54791">
    <property type="entry name" value="Eukaryotic type KH-domain (KH-domain type I)"/>
    <property type="match status" value="1"/>
</dbReference>
<dbReference type="CDD" id="cd11363">
    <property type="entry name" value="RNase_PH_PNPase_1"/>
    <property type="match status" value="1"/>
</dbReference>
<dbReference type="GO" id="GO:0006396">
    <property type="term" value="P:RNA processing"/>
    <property type="evidence" value="ECO:0007669"/>
    <property type="project" value="InterPro"/>
</dbReference>
<keyword evidence="4 8" id="KW-0548">Nucleotidyltransferase</keyword>
<dbReference type="PROSITE" id="PS50126">
    <property type="entry name" value="S1"/>
    <property type="match status" value="1"/>
</dbReference>
<dbReference type="Pfam" id="PF03725">
    <property type="entry name" value="RNase_PH_C"/>
    <property type="match status" value="1"/>
</dbReference>
<keyword evidence="3 8" id="KW-0808">Transferase</keyword>
<dbReference type="RefSeq" id="WP_073162994.1">
    <property type="nucleotide sequence ID" value="NZ_FQUW01000007.1"/>
</dbReference>
<dbReference type="GO" id="GO:0005829">
    <property type="term" value="C:cytosol"/>
    <property type="evidence" value="ECO:0007669"/>
    <property type="project" value="UniProtKB-ARBA"/>
</dbReference>
<feature type="domain" description="S1 motif" evidence="10">
    <location>
        <begin position="633"/>
        <end position="707"/>
    </location>
</feature>
<dbReference type="CDD" id="cd11364">
    <property type="entry name" value="RNase_PH_PNPase_2"/>
    <property type="match status" value="1"/>
</dbReference>
<dbReference type="InterPro" id="IPR036456">
    <property type="entry name" value="PNPase_PH_RNA-bd_sf"/>
</dbReference>
<feature type="compositionally biased region" description="Basic residues" evidence="9">
    <location>
        <begin position="720"/>
        <end position="731"/>
    </location>
</feature>
<evidence type="ECO:0000256" key="3">
    <source>
        <dbReference type="ARBA" id="ARBA00022679"/>
    </source>
</evidence>
<dbReference type="InterPro" id="IPR036612">
    <property type="entry name" value="KH_dom_type_1_sf"/>
</dbReference>
<evidence type="ECO:0000313" key="11">
    <source>
        <dbReference type="EMBL" id="SHE58314.1"/>
    </source>
</evidence>
<evidence type="ECO:0000256" key="2">
    <source>
        <dbReference type="ARBA" id="ARBA00022490"/>
    </source>
</evidence>
<protein>
    <recommendedName>
        <fullName evidence="8">Polyribonucleotide nucleotidyltransferase</fullName>
        <ecNumber evidence="8">2.7.7.8</ecNumber>
    </recommendedName>
    <alternativeName>
        <fullName evidence="8">Polynucleotide phosphorylase</fullName>
        <shortName evidence="8">PNPase</shortName>
    </alternativeName>
</protein>
<evidence type="ECO:0000256" key="4">
    <source>
        <dbReference type="ARBA" id="ARBA00022695"/>
    </source>
</evidence>
<dbReference type="InterPro" id="IPR020568">
    <property type="entry name" value="Ribosomal_Su5_D2-typ_SF"/>
</dbReference>
<dbReference type="InterPro" id="IPR004087">
    <property type="entry name" value="KH_dom"/>
</dbReference>
<dbReference type="Pfam" id="PF01138">
    <property type="entry name" value="RNase_PH"/>
    <property type="match status" value="2"/>
</dbReference>
<comment type="cofactor">
    <cofactor evidence="8">
        <name>Mg(2+)</name>
        <dbReference type="ChEBI" id="CHEBI:18420"/>
    </cofactor>
</comment>